<dbReference type="PANTHER" id="PTHR48111">
    <property type="entry name" value="REGULATOR OF RPOS"/>
    <property type="match status" value="1"/>
</dbReference>
<dbReference type="GO" id="GO:0005829">
    <property type="term" value="C:cytosol"/>
    <property type="evidence" value="ECO:0007669"/>
    <property type="project" value="TreeGrafter"/>
</dbReference>
<reference evidence="10" key="1">
    <citation type="journal article" date="2023" name="Int. J. Syst. Evol. Microbiol.">
        <title>&lt;i&gt;Clostridium folliculivorans&lt;/i&gt; sp. nov., isolated from soil samples of an organic paddy in Japan.</title>
        <authorList>
            <person name="Tazawa J."/>
            <person name="Kobayashi H."/>
            <person name="Tanizawa Y."/>
            <person name="Uchino A."/>
            <person name="Tanaka F."/>
            <person name="Urashima Y."/>
            <person name="Miura S."/>
            <person name="Sakamoto M."/>
            <person name="Ohkuma M."/>
            <person name="Tohno M."/>
        </authorList>
    </citation>
    <scope>NUCLEOTIDE SEQUENCE</scope>
    <source>
        <strain evidence="10">D1-1</strain>
    </source>
</reference>
<dbReference type="InterPro" id="IPR001867">
    <property type="entry name" value="OmpR/PhoB-type_DNA-bd"/>
</dbReference>
<evidence type="ECO:0000313" key="11">
    <source>
        <dbReference type="Proteomes" id="UP001057868"/>
    </source>
</evidence>
<dbReference type="Gene3D" id="1.10.10.10">
    <property type="entry name" value="Winged helix-like DNA-binding domain superfamily/Winged helix DNA-binding domain"/>
    <property type="match status" value="1"/>
</dbReference>
<dbReference type="SUPFAM" id="SSF52172">
    <property type="entry name" value="CheY-like"/>
    <property type="match status" value="1"/>
</dbReference>
<evidence type="ECO:0000256" key="5">
    <source>
        <dbReference type="ARBA" id="ARBA00024867"/>
    </source>
</evidence>
<name>A0A9W5Y2E2_9CLOT</name>
<evidence type="ECO:0000256" key="3">
    <source>
        <dbReference type="ARBA" id="ARBA00023125"/>
    </source>
</evidence>
<dbReference type="InterPro" id="IPR036388">
    <property type="entry name" value="WH-like_DNA-bd_sf"/>
</dbReference>
<sequence>MYKLMIIEDDIMLCSMIKEHLERYGYSIYIVENFNDMENEIFRAKPDLLILDINLPYYDGFYICKAVRKNSSIPIIITSARSETMDQVLAIELGADDYVTKPINLDIFMVKMKAVLRRTYGEYSSANSNNSVGYLNLDAGNFQLSYKDKLVALTKNEYKLIKLLIDNKDRITTREEIFEALWDTESFVDENTLTVNMTRLKNKLSEAGINNIIKTKRGVGYIFDYSVLKGEENEQ</sequence>
<dbReference type="InterPro" id="IPR039420">
    <property type="entry name" value="WalR-like"/>
</dbReference>
<organism evidence="10 11">
    <name type="scientific">Clostridium folliculivorans</name>
    <dbReference type="NCBI Taxonomy" id="2886038"/>
    <lineage>
        <taxon>Bacteria</taxon>
        <taxon>Bacillati</taxon>
        <taxon>Bacillota</taxon>
        <taxon>Clostridia</taxon>
        <taxon>Eubacteriales</taxon>
        <taxon>Clostridiaceae</taxon>
        <taxon>Clostridium</taxon>
    </lineage>
</organism>
<keyword evidence="6" id="KW-0597">Phosphoprotein</keyword>
<gene>
    <name evidence="10" type="ORF">CFOLD11_21560</name>
</gene>
<dbReference type="Proteomes" id="UP001057868">
    <property type="component" value="Unassembled WGS sequence"/>
</dbReference>
<evidence type="ECO:0000256" key="4">
    <source>
        <dbReference type="ARBA" id="ARBA00023163"/>
    </source>
</evidence>
<evidence type="ECO:0000313" key="10">
    <source>
        <dbReference type="EMBL" id="GKU25330.1"/>
    </source>
</evidence>
<accession>A0A9W5Y2E2</accession>
<dbReference type="SMART" id="SM00862">
    <property type="entry name" value="Trans_reg_C"/>
    <property type="match status" value="1"/>
</dbReference>
<dbReference type="SUPFAM" id="SSF46894">
    <property type="entry name" value="C-terminal effector domain of the bipartite response regulators"/>
    <property type="match status" value="1"/>
</dbReference>
<dbReference type="AlphaFoldDB" id="A0A9W5Y2E2"/>
<keyword evidence="2" id="KW-0805">Transcription regulation</keyword>
<feature type="modified residue" description="4-aspartylphosphate" evidence="6">
    <location>
        <position position="52"/>
    </location>
</feature>
<keyword evidence="11" id="KW-1185">Reference proteome</keyword>
<feature type="domain" description="OmpR/PhoB-type" evidence="9">
    <location>
        <begin position="127"/>
        <end position="225"/>
    </location>
</feature>
<dbReference type="GO" id="GO:0000156">
    <property type="term" value="F:phosphorelay response regulator activity"/>
    <property type="evidence" value="ECO:0007669"/>
    <property type="project" value="TreeGrafter"/>
</dbReference>
<dbReference type="Pfam" id="PF00486">
    <property type="entry name" value="Trans_reg_C"/>
    <property type="match status" value="1"/>
</dbReference>
<keyword evidence="3 7" id="KW-0238">DNA-binding</keyword>
<evidence type="ECO:0000256" key="2">
    <source>
        <dbReference type="ARBA" id="ARBA00023015"/>
    </source>
</evidence>
<comment type="caution">
    <text evidence="10">The sequence shown here is derived from an EMBL/GenBank/DDBJ whole genome shotgun (WGS) entry which is preliminary data.</text>
</comment>
<dbReference type="SMART" id="SM00448">
    <property type="entry name" value="REC"/>
    <property type="match status" value="1"/>
</dbReference>
<evidence type="ECO:0000256" key="6">
    <source>
        <dbReference type="PROSITE-ProRule" id="PRU00169"/>
    </source>
</evidence>
<dbReference type="InterPro" id="IPR011006">
    <property type="entry name" value="CheY-like_superfamily"/>
</dbReference>
<dbReference type="PANTHER" id="PTHR48111:SF43">
    <property type="entry name" value="STAGE 0 SPORULATION PROTEIN A HOMOLOG"/>
    <property type="match status" value="1"/>
</dbReference>
<feature type="DNA-binding region" description="OmpR/PhoB-type" evidence="7">
    <location>
        <begin position="127"/>
        <end position="225"/>
    </location>
</feature>
<evidence type="ECO:0000259" key="9">
    <source>
        <dbReference type="PROSITE" id="PS51755"/>
    </source>
</evidence>
<protein>
    <recommendedName>
        <fullName evidence="1">Stage 0 sporulation protein A homolog</fullName>
    </recommendedName>
</protein>
<dbReference type="InterPro" id="IPR001789">
    <property type="entry name" value="Sig_transdc_resp-reg_receiver"/>
</dbReference>
<dbReference type="GO" id="GO:0000976">
    <property type="term" value="F:transcription cis-regulatory region binding"/>
    <property type="evidence" value="ECO:0007669"/>
    <property type="project" value="TreeGrafter"/>
</dbReference>
<keyword evidence="4" id="KW-0804">Transcription</keyword>
<evidence type="ECO:0000256" key="7">
    <source>
        <dbReference type="PROSITE-ProRule" id="PRU01091"/>
    </source>
</evidence>
<evidence type="ECO:0000259" key="8">
    <source>
        <dbReference type="PROSITE" id="PS50110"/>
    </source>
</evidence>
<dbReference type="EMBL" id="BQXY01000003">
    <property type="protein sequence ID" value="GKU25330.1"/>
    <property type="molecule type" value="Genomic_DNA"/>
</dbReference>
<dbReference type="Gene3D" id="6.10.250.690">
    <property type="match status" value="1"/>
</dbReference>
<feature type="domain" description="Response regulatory" evidence="8">
    <location>
        <begin position="3"/>
        <end position="116"/>
    </location>
</feature>
<dbReference type="RefSeq" id="WP_261852300.1">
    <property type="nucleotide sequence ID" value="NZ_BQXY01000003.1"/>
</dbReference>
<dbReference type="PROSITE" id="PS50110">
    <property type="entry name" value="RESPONSE_REGULATORY"/>
    <property type="match status" value="1"/>
</dbReference>
<dbReference type="Pfam" id="PF00072">
    <property type="entry name" value="Response_reg"/>
    <property type="match status" value="1"/>
</dbReference>
<dbReference type="GO" id="GO:0006355">
    <property type="term" value="P:regulation of DNA-templated transcription"/>
    <property type="evidence" value="ECO:0007669"/>
    <property type="project" value="InterPro"/>
</dbReference>
<dbReference type="GO" id="GO:0032993">
    <property type="term" value="C:protein-DNA complex"/>
    <property type="evidence" value="ECO:0007669"/>
    <property type="project" value="TreeGrafter"/>
</dbReference>
<dbReference type="InterPro" id="IPR016032">
    <property type="entry name" value="Sig_transdc_resp-reg_C-effctor"/>
</dbReference>
<proteinExistence type="predicted"/>
<dbReference type="Gene3D" id="3.40.50.2300">
    <property type="match status" value="1"/>
</dbReference>
<dbReference type="PROSITE" id="PS51755">
    <property type="entry name" value="OMPR_PHOB"/>
    <property type="match status" value="1"/>
</dbReference>
<evidence type="ECO:0000256" key="1">
    <source>
        <dbReference type="ARBA" id="ARBA00018672"/>
    </source>
</evidence>
<dbReference type="CDD" id="cd00383">
    <property type="entry name" value="trans_reg_C"/>
    <property type="match status" value="1"/>
</dbReference>
<comment type="function">
    <text evidence="5">May play the central regulatory role in sporulation. It may be an element of the effector pathway responsible for the activation of sporulation genes in response to nutritional stress. Spo0A may act in concert with spo0H (a sigma factor) to control the expression of some genes that are critical to the sporulation process.</text>
</comment>